<evidence type="ECO:0000256" key="1">
    <source>
        <dbReference type="ARBA" id="ARBA00023125"/>
    </source>
</evidence>
<dbReference type="PRINTS" id="PR00455">
    <property type="entry name" value="HTHTETR"/>
</dbReference>
<dbReference type="Proteomes" id="UP000054164">
    <property type="component" value="Unassembled WGS sequence"/>
</dbReference>
<dbReference type="InterPro" id="IPR050624">
    <property type="entry name" value="HTH-type_Tx_Regulator"/>
</dbReference>
<evidence type="ECO:0000313" key="4">
    <source>
        <dbReference type="EMBL" id="GAE01591.1"/>
    </source>
</evidence>
<dbReference type="Pfam" id="PF00440">
    <property type="entry name" value="TetR_N"/>
    <property type="match status" value="1"/>
</dbReference>
<evidence type="ECO:0000259" key="3">
    <source>
        <dbReference type="PROSITE" id="PS50977"/>
    </source>
</evidence>
<feature type="domain" description="HTH tetR-type" evidence="3">
    <location>
        <begin position="2"/>
        <end position="62"/>
    </location>
</feature>
<organism evidence="4">
    <name type="scientific">Clostridium botulinum B str. Osaka05</name>
    <dbReference type="NCBI Taxonomy" id="1407017"/>
    <lineage>
        <taxon>Bacteria</taxon>
        <taxon>Bacillati</taxon>
        <taxon>Bacillota</taxon>
        <taxon>Clostridia</taxon>
        <taxon>Eubacteriales</taxon>
        <taxon>Clostridiaceae</taxon>
        <taxon>Clostridium</taxon>
    </lineage>
</organism>
<accession>A0A0S6U5U5</accession>
<dbReference type="InterPro" id="IPR009057">
    <property type="entry name" value="Homeodomain-like_sf"/>
</dbReference>
<sequence>MEDKKTLIYDCAKEIFGIKGFKDTNISDIAKMAGMAVGTFYNYYPSKEKLFMDIYLEENAKLKKSCLQLVDLKEDPLTVTKKMLEINLEGMKANSILKEWYNKDVFAKIERTYREQNEIQTVDFLYDSFLEVVKQWQAQGKIRSDIDSKMIMMIFAAIINVDTHKEEIGLEYFPQLMECLTELIFKGLADCSET</sequence>
<dbReference type="EMBL" id="DF384213">
    <property type="protein sequence ID" value="GAE01591.1"/>
    <property type="molecule type" value="Genomic_DNA"/>
</dbReference>
<name>A0A0S6U5U5_CLOBO</name>
<dbReference type="Gene3D" id="1.10.357.10">
    <property type="entry name" value="Tetracycline Repressor, domain 2"/>
    <property type="match status" value="1"/>
</dbReference>
<dbReference type="PANTHER" id="PTHR43479:SF11">
    <property type="entry name" value="ACREF_ENVCD OPERON REPRESSOR-RELATED"/>
    <property type="match status" value="1"/>
</dbReference>
<reference evidence="4" key="1">
    <citation type="submission" date="2013-10" db="EMBL/GenBank/DDBJ databases">
        <title>Draft genome sequence of Clostridium botulinum type B strain Osaka05.</title>
        <authorList>
            <person name="Sakaguchi Y."/>
            <person name="Hosomi K."/>
            <person name="Uchiyama J."/>
            <person name="Ogura Y."/>
            <person name="Sakaguchi M."/>
            <person name="Kohda T."/>
            <person name="Mukamoto M."/>
            <person name="Misawa N."/>
            <person name="Matsuzaki S."/>
            <person name="Hayashi T."/>
            <person name="Kozaki S."/>
        </authorList>
    </citation>
    <scope>NUCLEOTIDE SEQUENCE</scope>
    <source>
        <strain evidence="4">Osaka05</strain>
    </source>
</reference>
<dbReference type="RefSeq" id="WP_030034208.1">
    <property type="nucleotide sequence ID" value="NZ_DF384213.1"/>
</dbReference>
<evidence type="ECO:0000256" key="2">
    <source>
        <dbReference type="PROSITE-ProRule" id="PRU00335"/>
    </source>
</evidence>
<gene>
    <name evidence="4" type="ORF">CBO05C_1281</name>
</gene>
<dbReference type="InterPro" id="IPR001647">
    <property type="entry name" value="HTH_TetR"/>
</dbReference>
<dbReference type="GO" id="GO:0003677">
    <property type="term" value="F:DNA binding"/>
    <property type="evidence" value="ECO:0007669"/>
    <property type="project" value="UniProtKB-UniRule"/>
</dbReference>
<dbReference type="PANTHER" id="PTHR43479">
    <property type="entry name" value="ACREF/ENVCD OPERON REPRESSOR-RELATED"/>
    <property type="match status" value="1"/>
</dbReference>
<keyword evidence="1 2" id="KW-0238">DNA-binding</keyword>
<feature type="DNA-binding region" description="H-T-H motif" evidence="2">
    <location>
        <begin position="25"/>
        <end position="44"/>
    </location>
</feature>
<proteinExistence type="predicted"/>
<dbReference type="SUPFAM" id="SSF46689">
    <property type="entry name" value="Homeodomain-like"/>
    <property type="match status" value="1"/>
</dbReference>
<protein>
    <submittedName>
        <fullName evidence="4">Transcriptional regulator</fullName>
    </submittedName>
</protein>
<dbReference type="AlphaFoldDB" id="A0A0S6U5U5"/>
<dbReference type="HOGENOM" id="CLU_069356_42_3_9"/>
<dbReference type="PROSITE" id="PS50977">
    <property type="entry name" value="HTH_TETR_2"/>
    <property type="match status" value="1"/>
</dbReference>